<dbReference type="OrthoDB" id="977247at2"/>
<evidence type="ECO:0000256" key="2">
    <source>
        <dbReference type="SAM" id="SignalP"/>
    </source>
</evidence>
<proteinExistence type="predicted"/>
<dbReference type="Proteomes" id="UP000233387">
    <property type="component" value="Unassembled WGS sequence"/>
</dbReference>
<dbReference type="EMBL" id="NKXO01000005">
    <property type="protein sequence ID" value="PKQ70544.1"/>
    <property type="molecule type" value="Genomic_DNA"/>
</dbReference>
<evidence type="ECO:0008006" key="5">
    <source>
        <dbReference type="Google" id="ProtNLM"/>
    </source>
</evidence>
<evidence type="ECO:0000313" key="4">
    <source>
        <dbReference type="Proteomes" id="UP000233387"/>
    </source>
</evidence>
<feature type="compositionally biased region" description="Basic and acidic residues" evidence="1">
    <location>
        <begin position="341"/>
        <end position="356"/>
    </location>
</feature>
<comment type="caution">
    <text evidence="3">The sequence shown here is derived from an EMBL/GenBank/DDBJ whole genome shotgun (WGS) entry which is preliminary data.</text>
</comment>
<dbReference type="AlphaFoldDB" id="A0A2N3IJQ7"/>
<sequence>MKNLAQMLKKTTLMLAFSAMVCVAYGQDEVFKVLASKGDVKLKATQKKLWGGSSLKSTDVIVVGTDSYIGLMHSSGRTVEIKQAGSYKVSDLAGKAAGAGSSTTAKYVNYVAGEISKADRRDINQNHRKYMAMTGAVERANPSPNLILFAHKPNAETQEVKVFGDKIIFHLYKNPISQFSEKSKTYVVRVLDMKNRPVLEKQATADEKGEAIIELDFSSIAKHDSSFVVQPSVKELQSKDRKLYTLNFVREGEEYERVKKAIAELQDNTALSKIVEAGIFEQEGFLLDALTSYEKAIAMEPSVDAFKVAYEDFLIRNRMKLYKDKDEYGKPTLRPYQINPDVKDEDLMKPEAKVEENTNTQQPANNDKKDTKKNSK</sequence>
<dbReference type="RefSeq" id="WP_101357727.1">
    <property type="nucleotide sequence ID" value="NZ_NKXO01000005.1"/>
</dbReference>
<name>A0A2N3IJQ7_9BACT</name>
<feature type="signal peptide" evidence="2">
    <location>
        <begin position="1"/>
        <end position="26"/>
    </location>
</feature>
<accession>A0A2N3IJQ7</accession>
<feature type="chain" id="PRO_5014904313" description="Tetratricopeptide repeat protein" evidence="2">
    <location>
        <begin position="27"/>
        <end position="376"/>
    </location>
</feature>
<protein>
    <recommendedName>
        <fullName evidence="5">Tetratricopeptide repeat protein</fullName>
    </recommendedName>
</protein>
<keyword evidence="2" id="KW-0732">Signal</keyword>
<reference evidence="3 4" key="1">
    <citation type="submission" date="2017-06" db="EMBL/GenBank/DDBJ databases">
        <title>Raineya orbicola gen. nov., sp. nov. a slightly thermophilic bacterium of the phylum Bacteroidetes and the description of Raineyaceae fam. nov.</title>
        <authorList>
            <person name="Albuquerque L."/>
            <person name="Polonia A.R.M."/>
            <person name="Barroso C."/>
            <person name="Froufe H.J.C."/>
            <person name="Lage O."/>
            <person name="Lobo-Da-Cunha A."/>
            <person name="Egas C."/>
            <person name="Da Costa M.S."/>
        </authorList>
    </citation>
    <scope>NUCLEOTIDE SEQUENCE [LARGE SCALE GENOMIC DNA]</scope>
    <source>
        <strain evidence="3 4">SPSPC-11</strain>
    </source>
</reference>
<evidence type="ECO:0000313" key="3">
    <source>
        <dbReference type="EMBL" id="PKQ70544.1"/>
    </source>
</evidence>
<organism evidence="3 4">
    <name type="scientific">Raineya orbicola</name>
    <dbReference type="NCBI Taxonomy" id="2016530"/>
    <lineage>
        <taxon>Bacteria</taxon>
        <taxon>Pseudomonadati</taxon>
        <taxon>Bacteroidota</taxon>
        <taxon>Cytophagia</taxon>
        <taxon>Cytophagales</taxon>
        <taxon>Raineyaceae</taxon>
        <taxon>Raineya</taxon>
    </lineage>
</organism>
<feature type="region of interest" description="Disordered" evidence="1">
    <location>
        <begin position="329"/>
        <end position="376"/>
    </location>
</feature>
<feature type="compositionally biased region" description="Basic and acidic residues" evidence="1">
    <location>
        <begin position="366"/>
        <end position="376"/>
    </location>
</feature>
<keyword evidence="4" id="KW-1185">Reference proteome</keyword>
<evidence type="ECO:0000256" key="1">
    <source>
        <dbReference type="SAM" id="MobiDB-lite"/>
    </source>
</evidence>
<gene>
    <name evidence="3" type="ORF">Rain11_0464</name>
</gene>